<name>A0ABV7XI27_9GAMM</name>
<keyword evidence="1" id="KW-0472">Membrane</keyword>
<accession>A0ABV7XI27</accession>
<sequence length="113" mass="11930">MSNTTAVQRAEKVTDLLFRNRGYFTLAIAAMVGVMMLAMPEMAMAQSIIDDKADAALTWIRRAVYFILVVAVLGSGVLAAFGRMSWATVGQVLIGAIVAGVATEVVSALYGDG</sequence>
<gene>
    <name evidence="2" type="ORF">ACFONC_03145</name>
</gene>
<keyword evidence="3" id="KW-1185">Reference proteome</keyword>
<dbReference type="RefSeq" id="WP_386742244.1">
    <property type="nucleotide sequence ID" value="NZ_JBHRYA010000002.1"/>
</dbReference>
<evidence type="ECO:0000256" key="1">
    <source>
        <dbReference type="SAM" id="Phobius"/>
    </source>
</evidence>
<comment type="caution">
    <text evidence="2">The sequence shown here is derived from an EMBL/GenBank/DDBJ whole genome shotgun (WGS) entry which is preliminary data.</text>
</comment>
<dbReference type="Proteomes" id="UP001595705">
    <property type="component" value="Unassembled WGS sequence"/>
</dbReference>
<feature type="transmembrane region" description="Helical" evidence="1">
    <location>
        <begin position="88"/>
        <end position="110"/>
    </location>
</feature>
<dbReference type="EMBL" id="JBHRYA010000002">
    <property type="protein sequence ID" value="MFC3715145.1"/>
    <property type="molecule type" value="Genomic_DNA"/>
</dbReference>
<organism evidence="2 3">
    <name type="scientific">Luteimonas soli</name>
    <dbReference type="NCBI Taxonomy" id="1648966"/>
    <lineage>
        <taxon>Bacteria</taxon>
        <taxon>Pseudomonadati</taxon>
        <taxon>Pseudomonadota</taxon>
        <taxon>Gammaproteobacteria</taxon>
        <taxon>Lysobacterales</taxon>
        <taxon>Lysobacteraceae</taxon>
        <taxon>Luteimonas</taxon>
    </lineage>
</organism>
<feature type="transmembrane region" description="Helical" evidence="1">
    <location>
        <begin position="63"/>
        <end position="82"/>
    </location>
</feature>
<evidence type="ECO:0000313" key="3">
    <source>
        <dbReference type="Proteomes" id="UP001595705"/>
    </source>
</evidence>
<protein>
    <submittedName>
        <fullName evidence="2">TrbC/VirB2 family protein</fullName>
    </submittedName>
</protein>
<keyword evidence="1" id="KW-1133">Transmembrane helix</keyword>
<keyword evidence="1" id="KW-0812">Transmembrane</keyword>
<dbReference type="InterPro" id="IPR007039">
    <property type="entry name" value="TrbC/VirB2"/>
</dbReference>
<proteinExistence type="predicted"/>
<reference evidence="3" key="1">
    <citation type="journal article" date="2019" name="Int. J. Syst. Evol. Microbiol.">
        <title>The Global Catalogue of Microorganisms (GCM) 10K type strain sequencing project: providing services to taxonomists for standard genome sequencing and annotation.</title>
        <authorList>
            <consortium name="The Broad Institute Genomics Platform"/>
            <consortium name="The Broad Institute Genome Sequencing Center for Infectious Disease"/>
            <person name="Wu L."/>
            <person name="Ma J."/>
        </authorList>
    </citation>
    <scope>NUCLEOTIDE SEQUENCE [LARGE SCALE GENOMIC DNA]</scope>
    <source>
        <strain evidence="3">KCTC 42441</strain>
    </source>
</reference>
<evidence type="ECO:0000313" key="2">
    <source>
        <dbReference type="EMBL" id="MFC3715145.1"/>
    </source>
</evidence>
<feature type="transmembrane region" description="Helical" evidence="1">
    <location>
        <begin position="22"/>
        <end position="42"/>
    </location>
</feature>
<dbReference type="Pfam" id="PF04956">
    <property type="entry name" value="TrbC"/>
    <property type="match status" value="1"/>
</dbReference>